<dbReference type="FunFam" id="3.40.140.10:FF:000021">
    <property type="entry name" value="Deoxycytidylate deaminase"/>
    <property type="match status" value="1"/>
</dbReference>
<dbReference type="PROSITE" id="PS51747">
    <property type="entry name" value="CYT_DCMP_DEAMINASES_2"/>
    <property type="match status" value="1"/>
</dbReference>
<comment type="similarity">
    <text evidence="2">Belongs to the cytidine and deoxycytidylate deaminase family.</text>
</comment>
<dbReference type="GO" id="GO:0008270">
    <property type="term" value="F:zinc ion binding"/>
    <property type="evidence" value="ECO:0007669"/>
    <property type="project" value="InterPro"/>
</dbReference>
<reference evidence="10 11" key="2">
    <citation type="submission" date="2018-11" db="EMBL/GenBank/DDBJ databases">
        <authorList>
            <consortium name="Pathogen Informatics"/>
        </authorList>
    </citation>
    <scope>NUCLEOTIDE SEQUENCE [LARGE SCALE GENOMIC DNA]</scope>
</reference>
<evidence type="ECO:0000313" key="11">
    <source>
        <dbReference type="Proteomes" id="UP000278807"/>
    </source>
</evidence>
<evidence type="ECO:0000259" key="9">
    <source>
        <dbReference type="PROSITE" id="PS51747"/>
    </source>
</evidence>
<keyword evidence="3" id="KW-0479">Metal-binding</keyword>
<name>A0A0R3TYC4_RODNA</name>
<dbReference type="PANTHER" id="PTHR11086">
    <property type="entry name" value="DEOXYCYTIDYLATE DEAMINASE-RELATED"/>
    <property type="match status" value="1"/>
</dbReference>
<dbReference type="GO" id="GO:0004132">
    <property type="term" value="F:dCMP deaminase activity"/>
    <property type="evidence" value="ECO:0007669"/>
    <property type="project" value="UniProtKB-EC"/>
</dbReference>
<dbReference type="PANTHER" id="PTHR11086:SF18">
    <property type="entry name" value="DEOXYCYTIDYLATE DEAMINASE"/>
    <property type="match status" value="1"/>
</dbReference>
<dbReference type="Pfam" id="PF00383">
    <property type="entry name" value="dCMP_cyt_deam_1"/>
    <property type="match status" value="1"/>
</dbReference>
<accession>A0A0R3TYC4</accession>
<dbReference type="GO" id="GO:0009165">
    <property type="term" value="P:nucleotide biosynthetic process"/>
    <property type="evidence" value="ECO:0007669"/>
    <property type="project" value="UniProtKB-KW"/>
</dbReference>
<dbReference type="CDD" id="cd01286">
    <property type="entry name" value="deoxycytidylate_deaminase"/>
    <property type="match status" value="1"/>
</dbReference>
<protein>
    <recommendedName>
        <fullName evidence="8">dCMP deaminase</fullName>
        <ecNumber evidence="7">3.5.4.12</ecNumber>
    </recommendedName>
    <alternativeName>
        <fullName evidence="8">dCMP deaminase</fullName>
    </alternativeName>
</protein>
<dbReference type="STRING" id="102285.A0A0R3TYC4"/>
<proteinExistence type="inferred from homology"/>
<evidence type="ECO:0000313" key="10">
    <source>
        <dbReference type="EMBL" id="VDO14256.1"/>
    </source>
</evidence>
<dbReference type="SUPFAM" id="SSF53927">
    <property type="entry name" value="Cytidine deaminase-like"/>
    <property type="match status" value="1"/>
</dbReference>
<keyword evidence="6" id="KW-0862">Zinc</keyword>
<evidence type="ECO:0000256" key="5">
    <source>
        <dbReference type="ARBA" id="ARBA00022801"/>
    </source>
</evidence>
<evidence type="ECO:0000256" key="8">
    <source>
        <dbReference type="ARBA" id="ARBA00041763"/>
    </source>
</evidence>
<comment type="cofactor">
    <cofactor evidence="1">
        <name>Zn(2+)</name>
        <dbReference type="ChEBI" id="CHEBI:29105"/>
    </cofactor>
</comment>
<keyword evidence="11" id="KW-1185">Reference proteome</keyword>
<dbReference type="EMBL" id="UZAE01014720">
    <property type="protein sequence ID" value="VDO14256.1"/>
    <property type="molecule type" value="Genomic_DNA"/>
</dbReference>
<dbReference type="PROSITE" id="PS00903">
    <property type="entry name" value="CYT_DCMP_DEAMINASES_1"/>
    <property type="match status" value="1"/>
</dbReference>
<dbReference type="WBParaSite" id="HNAJ_0001287101-mRNA-1">
    <property type="protein sequence ID" value="HNAJ_0001287101-mRNA-1"/>
    <property type="gene ID" value="HNAJ_0001287101"/>
</dbReference>
<organism evidence="12">
    <name type="scientific">Rodentolepis nana</name>
    <name type="common">Dwarf tapeworm</name>
    <name type="synonym">Hymenolepis nana</name>
    <dbReference type="NCBI Taxonomy" id="102285"/>
    <lineage>
        <taxon>Eukaryota</taxon>
        <taxon>Metazoa</taxon>
        <taxon>Spiralia</taxon>
        <taxon>Lophotrochozoa</taxon>
        <taxon>Platyhelminthes</taxon>
        <taxon>Cestoda</taxon>
        <taxon>Eucestoda</taxon>
        <taxon>Cyclophyllidea</taxon>
        <taxon>Hymenolepididae</taxon>
        <taxon>Rodentolepis</taxon>
    </lineage>
</organism>
<evidence type="ECO:0000256" key="6">
    <source>
        <dbReference type="ARBA" id="ARBA00022833"/>
    </source>
</evidence>
<evidence type="ECO:0000313" key="12">
    <source>
        <dbReference type="WBParaSite" id="HNAJ_0001287101-mRNA-1"/>
    </source>
</evidence>
<feature type="domain" description="CMP/dCMP-type deaminase" evidence="9">
    <location>
        <begin position="28"/>
        <end position="155"/>
    </location>
</feature>
<dbReference type="InterPro" id="IPR016193">
    <property type="entry name" value="Cytidine_deaminase-like"/>
</dbReference>
<dbReference type="EC" id="3.5.4.12" evidence="7"/>
<dbReference type="InterPro" id="IPR035105">
    <property type="entry name" value="Deoxycytidylate_deaminase_dom"/>
</dbReference>
<evidence type="ECO:0000256" key="1">
    <source>
        <dbReference type="ARBA" id="ARBA00001947"/>
    </source>
</evidence>
<gene>
    <name evidence="10" type="ORF">HNAJ_LOCUS12847</name>
</gene>
<dbReference type="OrthoDB" id="6710946at2759"/>
<dbReference type="GO" id="GO:0005737">
    <property type="term" value="C:cytoplasm"/>
    <property type="evidence" value="ECO:0007669"/>
    <property type="project" value="TreeGrafter"/>
</dbReference>
<dbReference type="Gene3D" id="3.40.140.10">
    <property type="entry name" value="Cytidine Deaminase, domain 2"/>
    <property type="match status" value="1"/>
</dbReference>
<reference evidence="12" key="1">
    <citation type="submission" date="2017-02" db="UniProtKB">
        <authorList>
            <consortium name="WormBaseParasite"/>
        </authorList>
    </citation>
    <scope>IDENTIFICATION</scope>
</reference>
<dbReference type="AlphaFoldDB" id="A0A0R3TYC4"/>
<keyword evidence="5" id="KW-0378">Hydrolase</keyword>
<keyword evidence="4" id="KW-0545">Nucleotide biosynthesis</keyword>
<evidence type="ECO:0000256" key="7">
    <source>
        <dbReference type="ARBA" id="ARBA00038938"/>
    </source>
</evidence>
<dbReference type="Proteomes" id="UP000278807">
    <property type="component" value="Unassembled WGS sequence"/>
</dbReference>
<sequence>MPMESEGLNGFCDRFTVKAQVKRKDVMNWDEHFMSLAIVTSMRSKDPCKQVGACIVNSKNRVVALGYNGFPNGISDDDLPWTKFQEDPLQNKNNYVIHAEQNAILNKNLMTLDECKIYTTLFPCNECARYIIQSGIKEVIYLNAKSLEKTSYAASKIMLSKSNVKLTPFQKTGRKFTIDLS</sequence>
<evidence type="ECO:0000256" key="4">
    <source>
        <dbReference type="ARBA" id="ARBA00022727"/>
    </source>
</evidence>
<dbReference type="InterPro" id="IPR016192">
    <property type="entry name" value="APOBEC/CMP_deaminase_Zn-bd"/>
</dbReference>
<dbReference type="InterPro" id="IPR015517">
    <property type="entry name" value="dCMP_deaminase-rel"/>
</dbReference>
<dbReference type="InterPro" id="IPR002125">
    <property type="entry name" value="CMP_dCMP_dom"/>
</dbReference>
<evidence type="ECO:0000256" key="3">
    <source>
        <dbReference type="ARBA" id="ARBA00022723"/>
    </source>
</evidence>
<evidence type="ECO:0000256" key="2">
    <source>
        <dbReference type="ARBA" id="ARBA00006576"/>
    </source>
</evidence>